<dbReference type="SUPFAM" id="SSF88723">
    <property type="entry name" value="PIN domain-like"/>
    <property type="match status" value="1"/>
</dbReference>
<organism evidence="2">
    <name type="scientific">Candidatus Iainarchaeum sp</name>
    <dbReference type="NCBI Taxonomy" id="3101447"/>
    <lineage>
        <taxon>Archaea</taxon>
        <taxon>Candidatus Iainarchaeota</taxon>
        <taxon>Candidatus Iainarchaeia</taxon>
        <taxon>Candidatus Iainarchaeales</taxon>
        <taxon>Candidatus Iainarchaeaceae</taxon>
        <taxon>Candidatus Iainarchaeum</taxon>
    </lineage>
</organism>
<protein>
    <recommendedName>
        <fullName evidence="1">VapC9 PIN-like domain-containing protein</fullName>
    </recommendedName>
</protein>
<dbReference type="Proteomes" id="UP000596004">
    <property type="component" value="Chromosome"/>
</dbReference>
<dbReference type="Pfam" id="PF18477">
    <property type="entry name" value="PIN_9"/>
    <property type="match status" value="1"/>
</dbReference>
<dbReference type="InterPro" id="IPR041120">
    <property type="entry name" value="PIN_9"/>
</dbReference>
<dbReference type="CDD" id="cd09879">
    <property type="entry name" value="PIN_VapC_AF0591-like"/>
    <property type="match status" value="1"/>
</dbReference>
<gene>
    <name evidence="2" type="ORF">IPJ89_01210</name>
</gene>
<dbReference type="Gene3D" id="3.40.50.1010">
    <property type="entry name" value="5'-nuclease"/>
    <property type="match status" value="1"/>
</dbReference>
<proteinExistence type="predicted"/>
<name>A0A7T9DKB1_9ARCH</name>
<dbReference type="InterPro" id="IPR029060">
    <property type="entry name" value="PIN-like_dom_sf"/>
</dbReference>
<accession>A0A7T9DKB1</accession>
<sequence length="150" mass="16368">MAVALDTNFLLDMVRLKIDIFQQIREKVANPSFVVPQQVKKELEGIASQKGKQSTAAKVALLALEIYGVSVLPGKAKGGDAALELLSRKGVIIATSDAGLKQSLKNAPQGVLIIRQSKYVDWNQGFSSVKTHVLHHQNPRHHPRSANQVL</sequence>
<reference evidence="2" key="1">
    <citation type="submission" date="2020-11" db="EMBL/GenBank/DDBJ databases">
        <title>Connecting structure to function with the recovery of over 1000 high-quality activated sludge metagenome-assembled genomes encoding full-length rRNA genes using long-read sequencing.</title>
        <authorList>
            <person name="Singleton C.M."/>
            <person name="Petriglieri F."/>
            <person name="Kristensen J.M."/>
            <person name="Kirkegaard R.H."/>
            <person name="Michaelsen T.Y."/>
            <person name="Andersen M.H."/>
            <person name="Karst S.M."/>
            <person name="Dueholm M.S."/>
            <person name="Nielsen P.H."/>
            <person name="Albertsen M."/>
        </authorList>
    </citation>
    <scope>NUCLEOTIDE SEQUENCE</scope>
    <source>
        <strain evidence="2">Fred_18-Q3-R57-64_BAT3C.431</strain>
    </source>
</reference>
<dbReference type="AlphaFoldDB" id="A0A7T9DKB1"/>
<evidence type="ECO:0000313" key="2">
    <source>
        <dbReference type="EMBL" id="QQR92846.1"/>
    </source>
</evidence>
<evidence type="ECO:0000259" key="1">
    <source>
        <dbReference type="Pfam" id="PF18477"/>
    </source>
</evidence>
<feature type="domain" description="VapC9 PIN-like" evidence="1">
    <location>
        <begin position="3"/>
        <end position="116"/>
    </location>
</feature>
<dbReference type="EMBL" id="CP064981">
    <property type="protein sequence ID" value="QQR92846.1"/>
    <property type="molecule type" value="Genomic_DNA"/>
</dbReference>